<dbReference type="VEuPathDB" id="CryptoDB:Cvel_23562"/>
<evidence type="ECO:0000313" key="3">
    <source>
        <dbReference type="EMBL" id="CEM34900.1"/>
    </source>
</evidence>
<dbReference type="PROSITE" id="PS50878">
    <property type="entry name" value="RT_POL"/>
    <property type="match status" value="1"/>
</dbReference>
<feature type="domain" description="Reverse transcriptase" evidence="2">
    <location>
        <begin position="333"/>
        <end position="576"/>
    </location>
</feature>
<dbReference type="PANTHER" id="PTHR19446">
    <property type="entry name" value="REVERSE TRANSCRIPTASES"/>
    <property type="match status" value="1"/>
</dbReference>
<sequence>MKTLEGRLREATEAILKGKELPEGVKWEGEEEGFEEIYAKWARGIREVLGGVSADTTRCVYPPDEQKDEGAYRRGQIQGTDRGGETGGTNGRGWRRLVQRHGAPRAVGAQRRGGCGRFPGTVIQLKQEVRKAKACLERHRKRVSEADPQEVRALTKVMGPLCETYRRIKTEYHQAVRAYQRKDREEQQKCLGRAMTAGMKGMWEVLKELKKKQKTTEAPVAAARGTNGRQESPAGLGFAQHFASVFREKEREGGQRGGAAEERERGEEGREEGERPRVVIEEGELFTEGEVIKQIMATKKKKATGLDGVSAEHLHVWAESVVFRSMVTSLFNLFLMTGWVPKEWNDGLIAPIIKAGKPMAEAGSYRPIHLLSHVSKVYSSLLDKRIRGQQGVSICREQFRFQKGKGTRDATFVLRHLLMKHREPGLHCVFVDLKEAFDSVDRRRLWDRLREENVKEGYVRAVASLYRGVRASVLSKGQGGGEEGKQAGTFWFPEQRGVKQGDPLSPLLFMLYINDLPTFVKEQRDERRGDPPGKPLTVGNWGGHVEVEITLCRRLGNCGEEATKSPMAVGGIGEVL</sequence>
<reference evidence="3" key="1">
    <citation type="submission" date="2014-11" db="EMBL/GenBank/DDBJ databases">
        <authorList>
            <person name="Otto D Thomas"/>
            <person name="Naeem Raeece"/>
        </authorList>
    </citation>
    <scope>NUCLEOTIDE SEQUENCE</scope>
</reference>
<feature type="region of interest" description="Disordered" evidence="1">
    <location>
        <begin position="60"/>
        <end position="93"/>
    </location>
</feature>
<dbReference type="InterPro" id="IPR000477">
    <property type="entry name" value="RT_dom"/>
</dbReference>
<name>A0A0G4GVL2_9ALVE</name>
<protein>
    <recommendedName>
        <fullName evidence="2">Reverse transcriptase domain-containing protein</fullName>
    </recommendedName>
</protein>
<dbReference type="CDD" id="cd01650">
    <property type="entry name" value="RT_nLTR_like"/>
    <property type="match status" value="1"/>
</dbReference>
<evidence type="ECO:0000259" key="2">
    <source>
        <dbReference type="PROSITE" id="PS50878"/>
    </source>
</evidence>
<organism evidence="3">
    <name type="scientific">Chromera velia CCMP2878</name>
    <dbReference type="NCBI Taxonomy" id="1169474"/>
    <lineage>
        <taxon>Eukaryota</taxon>
        <taxon>Sar</taxon>
        <taxon>Alveolata</taxon>
        <taxon>Colpodellida</taxon>
        <taxon>Chromeraceae</taxon>
        <taxon>Chromera</taxon>
    </lineage>
</organism>
<gene>
    <name evidence="3" type="ORF">Cvel_23562</name>
</gene>
<dbReference type="EMBL" id="CDMZ01001594">
    <property type="protein sequence ID" value="CEM34900.1"/>
    <property type="molecule type" value="Genomic_DNA"/>
</dbReference>
<feature type="region of interest" description="Disordered" evidence="1">
    <location>
        <begin position="249"/>
        <end position="275"/>
    </location>
</feature>
<evidence type="ECO:0000256" key="1">
    <source>
        <dbReference type="SAM" id="MobiDB-lite"/>
    </source>
</evidence>
<dbReference type="Pfam" id="PF00078">
    <property type="entry name" value="RVT_1"/>
    <property type="match status" value="1"/>
</dbReference>
<proteinExistence type="predicted"/>
<dbReference type="AlphaFoldDB" id="A0A0G4GVL2"/>
<accession>A0A0G4GVL2</accession>